<reference evidence="1" key="1">
    <citation type="submission" date="2022-08" db="EMBL/GenBank/DDBJ databases">
        <authorList>
            <person name="Kallberg Y."/>
            <person name="Tangrot J."/>
            <person name="Rosling A."/>
        </authorList>
    </citation>
    <scope>NUCLEOTIDE SEQUENCE</scope>
    <source>
        <strain evidence="1">Wild A</strain>
    </source>
</reference>
<proteinExistence type="predicted"/>
<protein>
    <submittedName>
        <fullName evidence="1">3649_t:CDS:1</fullName>
    </submittedName>
</protein>
<dbReference type="Proteomes" id="UP001153678">
    <property type="component" value="Unassembled WGS sequence"/>
</dbReference>
<comment type="caution">
    <text evidence="1">The sequence shown here is derived from an EMBL/GenBank/DDBJ whole genome shotgun (WGS) entry which is preliminary data.</text>
</comment>
<evidence type="ECO:0000313" key="1">
    <source>
        <dbReference type="EMBL" id="CAI2168474.1"/>
    </source>
</evidence>
<name>A0A9W4SGB3_9GLOM</name>
<accession>A0A9W4SGB3</accession>
<keyword evidence="2" id="KW-1185">Reference proteome</keyword>
<evidence type="ECO:0000313" key="2">
    <source>
        <dbReference type="Proteomes" id="UP001153678"/>
    </source>
</evidence>
<dbReference type="EMBL" id="CAMKVN010000489">
    <property type="protein sequence ID" value="CAI2168474.1"/>
    <property type="molecule type" value="Genomic_DNA"/>
</dbReference>
<dbReference type="OrthoDB" id="2457350at2759"/>
<organism evidence="1 2">
    <name type="scientific">Funneliformis geosporum</name>
    <dbReference type="NCBI Taxonomy" id="1117311"/>
    <lineage>
        <taxon>Eukaryota</taxon>
        <taxon>Fungi</taxon>
        <taxon>Fungi incertae sedis</taxon>
        <taxon>Mucoromycota</taxon>
        <taxon>Glomeromycotina</taxon>
        <taxon>Glomeromycetes</taxon>
        <taxon>Glomerales</taxon>
        <taxon>Glomeraceae</taxon>
        <taxon>Funneliformis</taxon>
    </lineage>
</organism>
<dbReference type="AlphaFoldDB" id="A0A9W4SGB3"/>
<gene>
    <name evidence="1" type="ORF">FWILDA_LOCUS3599</name>
</gene>
<sequence>MALTDESAEFKHIIIKQINSNHFKEFAQEYSVNCILCGIIIITDLDYECIVGYNLRQIHPEIVSNTLINKVFWDISEKV</sequence>